<dbReference type="Proteomes" id="UP000694240">
    <property type="component" value="Chromosome 11"/>
</dbReference>
<keyword evidence="4" id="KW-1185">Reference proteome</keyword>
<feature type="transmembrane region" description="Helical" evidence="1">
    <location>
        <begin position="76"/>
        <end position="97"/>
    </location>
</feature>
<evidence type="ECO:0008006" key="5">
    <source>
        <dbReference type="Google" id="ProtNLM"/>
    </source>
</evidence>
<keyword evidence="1" id="KW-1133">Transmembrane helix</keyword>
<feature type="signal peptide" evidence="2">
    <location>
        <begin position="1"/>
        <end position="21"/>
    </location>
</feature>
<sequence length="145" mass="15507">MSRVLLLFIFSLSVLVGSINGRSCGSSTPTSEDMYQKQMERADESADRMGRIGLECEPQGYTGGSGNTNYTVGDTILGFFILFFIFGAPIVICLACIRRQQAINAANLNNVSGGQVVGAQVAHGTDLKSYPGTNTVQKGDPNYQV</sequence>
<name>A0A8T1YZA9_9BRAS</name>
<reference evidence="3 4" key="1">
    <citation type="submission" date="2020-12" db="EMBL/GenBank/DDBJ databases">
        <title>Concerted genomic and epigenomic changes stabilize Arabidopsis allopolyploids.</title>
        <authorList>
            <person name="Chen Z."/>
        </authorList>
    </citation>
    <scope>NUCLEOTIDE SEQUENCE [LARGE SCALE GENOMIC DNA]</scope>
    <source>
        <strain evidence="3">Allo738</strain>
        <tissue evidence="3">Leaf</tissue>
    </source>
</reference>
<evidence type="ECO:0000256" key="1">
    <source>
        <dbReference type="SAM" id="Phobius"/>
    </source>
</evidence>
<protein>
    <recommendedName>
        <fullName evidence="5">Transmembrane protein</fullName>
    </recommendedName>
</protein>
<gene>
    <name evidence="3" type="ORF">ISN45_Aa06g023430</name>
</gene>
<keyword evidence="1" id="KW-0812">Transmembrane</keyword>
<evidence type="ECO:0000313" key="3">
    <source>
        <dbReference type="EMBL" id="KAG7551694.1"/>
    </source>
</evidence>
<proteinExistence type="predicted"/>
<organism evidence="3 4">
    <name type="scientific">Arabidopsis thaliana x Arabidopsis arenosa</name>
    <dbReference type="NCBI Taxonomy" id="1240361"/>
    <lineage>
        <taxon>Eukaryota</taxon>
        <taxon>Viridiplantae</taxon>
        <taxon>Streptophyta</taxon>
        <taxon>Embryophyta</taxon>
        <taxon>Tracheophyta</taxon>
        <taxon>Spermatophyta</taxon>
        <taxon>Magnoliopsida</taxon>
        <taxon>eudicotyledons</taxon>
        <taxon>Gunneridae</taxon>
        <taxon>Pentapetalae</taxon>
        <taxon>rosids</taxon>
        <taxon>malvids</taxon>
        <taxon>Brassicales</taxon>
        <taxon>Brassicaceae</taxon>
        <taxon>Camelineae</taxon>
        <taxon>Arabidopsis</taxon>
    </lineage>
</organism>
<evidence type="ECO:0000313" key="4">
    <source>
        <dbReference type="Proteomes" id="UP000694240"/>
    </source>
</evidence>
<dbReference type="AlphaFoldDB" id="A0A8T1YZA9"/>
<accession>A0A8T1YZA9</accession>
<keyword evidence="2" id="KW-0732">Signal</keyword>
<comment type="caution">
    <text evidence="3">The sequence shown here is derived from an EMBL/GenBank/DDBJ whole genome shotgun (WGS) entry which is preliminary data.</text>
</comment>
<evidence type="ECO:0000256" key="2">
    <source>
        <dbReference type="SAM" id="SignalP"/>
    </source>
</evidence>
<dbReference type="EMBL" id="JAEFBK010000011">
    <property type="protein sequence ID" value="KAG7551694.1"/>
    <property type="molecule type" value="Genomic_DNA"/>
</dbReference>
<feature type="chain" id="PRO_5035756226" description="Transmembrane protein" evidence="2">
    <location>
        <begin position="22"/>
        <end position="145"/>
    </location>
</feature>
<keyword evidence="1" id="KW-0472">Membrane</keyword>